<evidence type="ECO:0000256" key="3">
    <source>
        <dbReference type="PROSITE-ProRule" id="PRU00221"/>
    </source>
</evidence>
<keyword evidence="2" id="KW-0677">Repeat</keyword>
<dbReference type="AlphaFoldDB" id="A0A317WIA6"/>
<dbReference type="SMART" id="SM00320">
    <property type="entry name" value="WD40"/>
    <property type="match status" value="4"/>
</dbReference>
<comment type="caution">
    <text evidence="4">The sequence shown here is derived from an EMBL/GenBank/DDBJ whole genome shotgun (WGS) entry which is preliminary data.</text>
</comment>
<keyword evidence="1 3" id="KW-0853">WD repeat</keyword>
<reference evidence="4 5" key="1">
    <citation type="submission" date="2016-12" db="EMBL/GenBank/DDBJ databases">
        <title>The genomes of Aspergillus section Nigri reveals drivers in fungal speciation.</title>
        <authorList>
            <consortium name="DOE Joint Genome Institute"/>
            <person name="Vesth T.C."/>
            <person name="Nybo J."/>
            <person name="Theobald S."/>
            <person name="Brandl J."/>
            <person name="Frisvad J.C."/>
            <person name="Nielsen K.F."/>
            <person name="Lyhne E.K."/>
            <person name="Kogle M.E."/>
            <person name="Kuo A."/>
            <person name="Riley R."/>
            <person name="Clum A."/>
            <person name="Nolan M."/>
            <person name="Lipzen A."/>
            <person name="Salamov A."/>
            <person name="Henrissat B."/>
            <person name="Wiebenga A."/>
            <person name="De Vries R.P."/>
            <person name="Grigoriev I.V."/>
            <person name="Mortensen U.H."/>
            <person name="Andersen M.R."/>
            <person name="Baker S.E."/>
        </authorList>
    </citation>
    <scope>NUCLEOTIDE SEQUENCE [LARGE SCALE GENOMIC DNA]</scope>
    <source>
        <strain evidence="4 5">CBS 117.55</strain>
    </source>
</reference>
<dbReference type="Gene3D" id="2.130.10.10">
    <property type="entry name" value="YVTN repeat-like/Quinoprotein amine dehydrogenase"/>
    <property type="match status" value="2"/>
</dbReference>
<keyword evidence="5" id="KW-1185">Reference proteome</keyword>
<gene>
    <name evidence="4" type="ORF">BO70DRAFT_424325</name>
</gene>
<protein>
    <submittedName>
        <fullName evidence="4">WD40 repeat-like protein</fullName>
    </submittedName>
</protein>
<name>A0A317WIA6_9EURO</name>
<dbReference type="Pfam" id="PF00400">
    <property type="entry name" value="WD40"/>
    <property type="match status" value="2"/>
</dbReference>
<dbReference type="RefSeq" id="XP_025400354.1">
    <property type="nucleotide sequence ID" value="XM_025547617.1"/>
</dbReference>
<dbReference type="OrthoDB" id="538223at2759"/>
<proteinExistence type="predicted"/>
<feature type="repeat" description="WD" evidence="3">
    <location>
        <begin position="85"/>
        <end position="126"/>
    </location>
</feature>
<dbReference type="VEuPathDB" id="FungiDB:BO70DRAFT_424325"/>
<dbReference type="InterPro" id="IPR019775">
    <property type="entry name" value="WD40_repeat_CS"/>
</dbReference>
<dbReference type="InterPro" id="IPR036322">
    <property type="entry name" value="WD40_repeat_dom_sf"/>
</dbReference>
<dbReference type="PROSITE" id="PS50082">
    <property type="entry name" value="WD_REPEATS_2"/>
    <property type="match status" value="1"/>
</dbReference>
<dbReference type="Proteomes" id="UP000247233">
    <property type="component" value="Unassembled WGS sequence"/>
</dbReference>
<dbReference type="GeneID" id="37069854"/>
<dbReference type="InterPro" id="IPR001680">
    <property type="entry name" value="WD40_rpt"/>
</dbReference>
<dbReference type="PANTHER" id="PTHR19879">
    <property type="entry name" value="TRANSCRIPTION INITIATION FACTOR TFIID"/>
    <property type="match status" value="1"/>
</dbReference>
<dbReference type="EMBL" id="MSFL01000009">
    <property type="protein sequence ID" value="PWY85012.1"/>
    <property type="molecule type" value="Genomic_DNA"/>
</dbReference>
<evidence type="ECO:0000256" key="2">
    <source>
        <dbReference type="ARBA" id="ARBA00022737"/>
    </source>
</evidence>
<dbReference type="PROSITE" id="PS00678">
    <property type="entry name" value="WD_REPEATS_1"/>
    <property type="match status" value="1"/>
</dbReference>
<dbReference type="PANTHER" id="PTHR19879:SF9">
    <property type="entry name" value="TRANSCRIPTION INITIATION FACTOR TFIID SUBUNIT 5"/>
    <property type="match status" value="1"/>
</dbReference>
<dbReference type="SUPFAM" id="SSF50978">
    <property type="entry name" value="WD40 repeat-like"/>
    <property type="match status" value="1"/>
</dbReference>
<evidence type="ECO:0000313" key="5">
    <source>
        <dbReference type="Proteomes" id="UP000247233"/>
    </source>
</evidence>
<dbReference type="InterPro" id="IPR015943">
    <property type="entry name" value="WD40/YVTN_repeat-like_dom_sf"/>
</dbReference>
<dbReference type="STRING" id="1448321.A0A317WIA6"/>
<accession>A0A317WIA6</accession>
<evidence type="ECO:0000313" key="4">
    <source>
        <dbReference type="EMBL" id="PWY85012.1"/>
    </source>
</evidence>
<organism evidence="4 5">
    <name type="scientific">Aspergillus heteromorphus CBS 117.55</name>
    <dbReference type="NCBI Taxonomy" id="1448321"/>
    <lineage>
        <taxon>Eukaryota</taxon>
        <taxon>Fungi</taxon>
        <taxon>Dikarya</taxon>
        <taxon>Ascomycota</taxon>
        <taxon>Pezizomycotina</taxon>
        <taxon>Eurotiomycetes</taxon>
        <taxon>Eurotiomycetidae</taxon>
        <taxon>Eurotiales</taxon>
        <taxon>Aspergillaceae</taxon>
        <taxon>Aspergillus</taxon>
        <taxon>Aspergillus subgen. Circumdati</taxon>
    </lineage>
</organism>
<sequence>MTQFFRQAGVTYTQSAKLVHRLNGNTGRINTMTLSTDGARLVSASLAVNHDAHYGLSTEEEYNVNPPDKTIRLWDTKAGLSIRILHGLASSVDSLPFTRDGKILAAAYENGIVQSWDTATGQALLPLEYEPSSSSTLDGETFHLDVAFSSDGKTISCTFPDGDLRLRDITSGGLLTVLDNRMILKSARFSPNGKLLATTSNGHMVQLWKPITGELLGVYKGLKGLSIGSSDDGHSLDTETGQLNLGVI</sequence>
<evidence type="ECO:0000256" key="1">
    <source>
        <dbReference type="ARBA" id="ARBA00022574"/>
    </source>
</evidence>